<evidence type="ECO:0000313" key="2">
    <source>
        <dbReference type="EMBL" id="EXM13758.1"/>
    </source>
</evidence>
<dbReference type="AlphaFoldDB" id="X0KJS7"/>
<name>X0KJS7_FUSOX</name>
<reference evidence="2" key="1">
    <citation type="submission" date="2011-11" db="EMBL/GenBank/DDBJ databases">
        <title>The Genome Sequence of Fusarium oxysporum Cotton.</title>
        <authorList>
            <consortium name="The Broad Institute Genome Sequencing Platform"/>
            <person name="Ma L.-J."/>
            <person name="Gale L.R."/>
            <person name="Schwartz D.C."/>
            <person name="Zhou S."/>
            <person name="Corby-Kistler H."/>
            <person name="Young S.K."/>
            <person name="Zeng Q."/>
            <person name="Gargeya S."/>
            <person name="Fitzgerald M."/>
            <person name="Haas B."/>
            <person name="Abouelleil A."/>
            <person name="Alvarado L."/>
            <person name="Arachchi H.M."/>
            <person name="Berlin A."/>
            <person name="Brown A."/>
            <person name="Chapman S.B."/>
            <person name="Chen Z."/>
            <person name="Dunbar C."/>
            <person name="Freedman E."/>
            <person name="Gearin G."/>
            <person name="Goldberg J."/>
            <person name="Griggs A."/>
            <person name="Gujja S."/>
            <person name="Heiman D."/>
            <person name="Howarth C."/>
            <person name="Larson L."/>
            <person name="Lui A."/>
            <person name="MacDonald P.J.P."/>
            <person name="Montmayeur A."/>
            <person name="Murphy C."/>
            <person name="Neiman D."/>
            <person name="Pearson M."/>
            <person name="Priest M."/>
            <person name="Roberts A."/>
            <person name="Saif S."/>
            <person name="Shea T."/>
            <person name="Shenoy N."/>
            <person name="Sisk P."/>
            <person name="Stolte C."/>
            <person name="Sykes S."/>
            <person name="Wortman J."/>
            <person name="Nusbaum C."/>
            <person name="Birren B."/>
        </authorList>
    </citation>
    <scope>NUCLEOTIDE SEQUENCE [LARGE SCALE GENOMIC DNA]</scope>
    <source>
        <strain evidence="2">25433</strain>
    </source>
</reference>
<dbReference type="EMBL" id="JH658114">
    <property type="protein sequence ID" value="EXM13758.1"/>
    <property type="molecule type" value="Genomic_DNA"/>
</dbReference>
<protein>
    <submittedName>
        <fullName evidence="2">Uncharacterized protein</fullName>
    </submittedName>
</protein>
<sequence>MTARHSPAYTGAHQPHPLSIQNMVHPEENQRLSSDSNTMAQQYKLIPATSMCINPAVLHFMDVPPEKNLHPKPEMCQRGMTGKRQHNQERQEPGQFIPAPICELE</sequence>
<reference evidence="2" key="2">
    <citation type="submission" date="2012-05" db="EMBL/GenBank/DDBJ databases">
        <title>The Genome Annotation of Fusarium oxysporum Cotton.</title>
        <authorList>
            <consortium name="The Broad Institute Genomics Platform"/>
            <person name="Ma L.-J."/>
            <person name="Corby-Kistler H."/>
            <person name="Broz K."/>
            <person name="Gale L.R."/>
            <person name="Jonkers W."/>
            <person name="O'Donnell K."/>
            <person name="Ploetz R."/>
            <person name="Steinberg C."/>
            <person name="Schwartz D.C."/>
            <person name="VanEtten H."/>
            <person name="Zhou S."/>
            <person name="Young S.K."/>
            <person name="Zeng Q."/>
            <person name="Gargeya S."/>
            <person name="Fitzgerald M."/>
            <person name="Abouelleil A."/>
            <person name="Alvarado L."/>
            <person name="Chapman S.B."/>
            <person name="Gainer-Dewar J."/>
            <person name="Goldberg J."/>
            <person name="Griggs A."/>
            <person name="Gujja S."/>
            <person name="Hansen M."/>
            <person name="Howarth C."/>
            <person name="Imamovic A."/>
            <person name="Ireland A."/>
            <person name="Larimer J."/>
            <person name="McCowan C."/>
            <person name="Murphy C."/>
            <person name="Pearson M."/>
            <person name="Poon T.W."/>
            <person name="Priest M."/>
            <person name="Roberts A."/>
            <person name="Saif S."/>
            <person name="Shea T."/>
            <person name="Sykes S."/>
            <person name="Wortman J."/>
            <person name="Nusbaum C."/>
            <person name="Birren B."/>
        </authorList>
    </citation>
    <scope>NUCLEOTIDE SEQUENCE</scope>
    <source>
        <strain evidence="2">25433</strain>
    </source>
</reference>
<evidence type="ECO:0000256" key="1">
    <source>
        <dbReference type="SAM" id="MobiDB-lite"/>
    </source>
</evidence>
<dbReference type="Proteomes" id="UP000030701">
    <property type="component" value="Unassembled WGS sequence"/>
</dbReference>
<feature type="region of interest" description="Disordered" evidence="1">
    <location>
        <begin position="64"/>
        <end position="105"/>
    </location>
</feature>
<gene>
    <name evidence="2" type="ORF">FOTG_17797</name>
</gene>
<proteinExistence type="predicted"/>
<dbReference type="HOGENOM" id="CLU_2236707_0_0_1"/>
<organism evidence="2">
    <name type="scientific">Fusarium oxysporum f. sp. vasinfectum 25433</name>
    <dbReference type="NCBI Taxonomy" id="1089449"/>
    <lineage>
        <taxon>Eukaryota</taxon>
        <taxon>Fungi</taxon>
        <taxon>Dikarya</taxon>
        <taxon>Ascomycota</taxon>
        <taxon>Pezizomycotina</taxon>
        <taxon>Sordariomycetes</taxon>
        <taxon>Hypocreomycetidae</taxon>
        <taxon>Hypocreales</taxon>
        <taxon>Nectriaceae</taxon>
        <taxon>Fusarium</taxon>
        <taxon>Fusarium oxysporum species complex</taxon>
    </lineage>
</organism>
<accession>X0KJS7</accession>
<feature type="compositionally biased region" description="Basic and acidic residues" evidence="1">
    <location>
        <begin position="64"/>
        <end position="75"/>
    </location>
</feature>